<dbReference type="Proteomes" id="UP000789396">
    <property type="component" value="Unassembled WGS sequence"/>
</dbReference>
<dbReference type="AlphaFoldDB" id="A0A9N9P651"/>
<sequence length="134" mass="15424">LEIEYFKIPIDTEKRAARNLQQGATIVDKFCEKSIPLINEAISRFISEVKIQYTSNGQYAYCEPFTNYENGQWYQEFVKQGYALLNNEKIVNAMEKRLKKHFPPIKVKAQISGGTAYLVISDFFDINALADSLE</sequence>
<dbReference type="EMBL" id="CAJVPZ010058202">
    <property type="protein sequence ID" value="CAG8787733.1"/>
    <property type="molecule type" value="Genomic_DNA"/>
</dbReference>
<name>A0A9N9P651_9GLOM</name>
<evidence type="ECO:0000313" key="2">
    <source>
        <dbReference type="Proteomes" id="UP000789396"/>
    </source>
</evidence>
<proteinExistence type="predicted"/>
<feature type="non-terminal residue" evidence="1">
    <location>
        <position position="1"/>
    </location>
</feature>
<organism evidence="1 2">
    <name type="scientific">Racocetra fulgida</name>
    <dbReference type="NCBI Taxonomy" id="60492"/>
    <lineage>
        <taxon>Eukaryota</taxon>
        <taxon>Fungi</taxon>
        <taxon>Fungi incertae sedis</taxon>
        <taxon>Mucoromycota</taxon>
        <taxon>Glomeromycotina</taxon>
        <taxon>Glomeromycetes</taxon>
        <taxon>Diversisporales</taxon>
        <taxon>Gigasporaceae</taxon>
        <taxon>Racocetra</taxon>
    </lineage>
</organism>
<reference evidence="1" key="1">
    <citation type="submission" date="2021-06" db="EMBL/GenBank/DDBJ databases">
        <authorList>
            <person name="Kallberg Y."/>
            <person name="Tangrot J."/>
            <person name="Rosling A."/>
        </authorList>
    </citation>
    <scope>NUCLEOTIDE SEQUENCE</scope>
    <source>
        <strain evidence="1">IN212</strain>
    </source>
</reference>
<evidence type="ECO:0000313" key="1">
    <source>
        <dbReference type="EMBL" id="CAG8787733.1"/>
    </source>
</evidence>
<accession>A0A9N9P651</accession>
<keyword evidence="2" id="KW-1185">Reference proteome</keyword>
<protein>
    <submittedName>
        <fullName evidence="1">13987_t:CDS:1</fullName>
    </submittedName>
</protein>
<gene>
    <name evidence="1" type="ORF">RFULGI_LOCUS16420</name>
</gene>
<comment type="caution">
    <text evidence="1">The sequence shown here is derived from an EMBL/GenBank/DDBJ whole genome shotgun (WGS) entry which is preliminary data.</text>
</comment>